<reference evidence="2 3" key="2">
    <citation type="submission" date="2016-03" db="EMBL/GenBank/DDBJ databases">
        <title>New uncultured bacterium of the family Gallionellaceae from acid mine drainage: description and reconstruction of genome based on metagenomic analysis of microbial community.</title>
        <authorList>
            <person name="Kadnikov V."/>
            <person name="Ivasenko D."/>
            <person name="Beletsky A."/>
            <person name="Mardanov A."/>
            <person name="Danilova E."/>
            <person name="Pimenov N."/>
            <person name="Karnachuk O."/>
            <person name="Ravin N."/>
        </authorList>
    </citation>
    <scope>NUCLEOTIDE SEQUENCE [LARGE SCALE GENOMIC DNA]</scope>
    <source>
        <strain evidence="2">ShG14-8</strain>
    </source>
</reference>
<dbReference type="InterPro" id="IPR036061">
    <property type="entry name" value="CheW-like_dom_sf"/>
</dbReference>
<dbReference type="InterPro" id="IPR002545">
    <property type="entry name" value="CheW-lke_dom"/>
</dbReference>
<protein>
    <submittedName>
        <fullName evidence="2">CheW protein</fullName>
    </submittedName>
</protein>
<dbReference type="SMART" id="SM00260">
    <property type="entry name" value="CheW"/>
    <property type="match status" value="1"/>
</dbReference>
<dbReference type="InterPro" id="IPR039315">
    <property type="entry name" value="CheW"/>
</dbReference>
<accession>A0A139BRH1</accession>
<dbReference type="Pfam" id="PF01584">
    <property type="entry name" value="CheW"/>
    <property type="match status" value="1"/>
</dbReference>
<sequence>MTKNLNHLIVFALDLQRYALLLPVVDRVVRMAAITPLPNAPDIVLGVVNIQGRVIPVINVRRRFCLPEQEITPGDQLLVAHTSRRPVALVADAVLDVIASPAQDMIAAENILPGVEYVEGVVKLADGLIFIHDLDKFLSLEEECSLDHALESRAPENQPLETP</sequence>
<organism evidence="2 3">
    <name type="scientific">Candidatus Gallionella acididurans</name>
    <dbReference type="NCBI Taxonomy" id="1796491"/>
    <lineage>
        <taxon>Bacteria</taxon>
        <taxon>Pseudomonadati</taxon>
        <taxon>Pseudomonadota</taxon>
        <taxon>Betaproteobacteria</taxon>
        <taxon>Nitrosomonadales</taxon>
        <taxon>Gallionellaceae</taxon>
        <taxon>Gallionella</taxon>
    </lineage>
</organism>
<feature type="domain" description="CheW-like" evidence="1">
    <location>
        <begin position="5"/>
        <end position="143"/>
    </location>
</feature>
<dbReference type="Gene3D" id="2.40.50.180">
    <property type="entry name" value="CheA-289, Domain 4"/>
    <property type="match status" value="1"/>
</dbReference>
<dbReference type="GO" id="GO:0007165">
    <property type="term" value="P:signal transduction"/>
    <property type="evidence" value="ECO:0007669"/>
    <property type="project" value="InterPro"/>
</dbReference>
<dbReference type="GO" id="GO:0005829">
    <property type="term" value="C:cytosol"/>
    <property type="evidence" value="ECO:0007669"/>
    <property type="project" value="TreeGrafter"/>
</dbReference>
<dbReference type="PANTHER" id="PTHR22617">
    <property type="entry name" value="CHEMOTAXIS SENSOR HISTIDINE KINASE-RELATED"/>
    <property type="match status" value="1"/>
</dbReference>
<name>A0A139BRH1_9PROT</name>
<evidence type="ECO:0000259" key="1">
    <source>
        <dbReference type="PROSITE" id="PS50851"/>
    </source>
</evidence>
<dbReference type="EMBL" id="LSLI01000066">
    <property type="protein sequence ID" value="KXS31604.1"/>
    <property type="molecule type" value="Genomic_DNA"/>
</dbReference>
<dbReference type="AlphaFoldDB" id="A0A139BRH1"/>
<dbReference type="PANTHER" id="PTHR22617:SF23">
    <property type="entry name" value="CHEMOTAXIS PROTEIN CHEW"/>
    <property type="match status" value="1"/>
</dbReference>
<proteinExistence type="predicted"/>
<comment type="caution">
    <text evidence="2">The sequence shown here is derived from an EMBL/GenBank/DDBJ whole genome shotgun (WGS) entry which is preliminary data.</text>
</comment>
<dbReference type="Gene3D" id="2.30.30.40">
    <property type="entry name" value="SH3 Domains"/>
    <property type="match status" value="1"/>
</dbReference>
<reference evidence="2 3" key="1">
    <citation type="submission" date="2016-02" db="EMBL/GenBank/DDBJ databases">
        <authorList>
            <person name="Wen L."/>
            <person name="He K."/>
            <person name="Yang H."/>
        </authorList>
    </citation>
    <scope>NUCLEOTIDE SEQUENCE [LARGE SCALE GENOMIC DNA]</scope>
    <source>
        <strain evidence="2">ShG14-8</strain>
    </source>
</reference>
<dbReference type="SUPFAM" id="SSF50341">
    <property type="entry name" value="CheW-like"/>
    <property type="match status" value="1"/>
</dbReference>
<dbReference type="GO" id="GO:0006935">
    <property type="term" value="P:chemotaxis"/>
    <property type="evidence" value="ECO:0007669"/>
    <property type="project" value="InterPro"/>
</dbReference>
<dbReference type="Proteomes" id="UP000070578">
    <property type="component" value="Unassembled WGS sequence"/>
</dbReference>
<dbReference type="PROSITE" id="PS50851">
    <property type="entry name" value="CHEW"/>
    <property type="match status" value="1"/>
</dbReference>
<gene>
    <name evidence="2" type="ORF">AWT59_2265</name>
</gene>
<evidence type="ECO:0000313" key="2">
    <source>
        <dbReference type="EMBL" id="KXS31604.1"/>
    </source>
</evidence>
<evidence type="ECO:0000313" key="3">
    <source>
        <dbReference type="Proteomes" id="UP000070578"/>
    </source>
</evidence>